<dbReference type="SUPFAM" id="SSF63829">
    <property type="entry name" value="Calcium-dependent phosphotriesterase"/>
    <property type="match status" value="1"/>
</dbReference>
<evidence type="ECO:0008006" key="3">
    <source>
        <dbReference type="Google" id="ProtNLM"/>
    </source>
</evidence>
<dbReference type="Gene3D" id="2.130.10.10">
    <property type="entry name" value="YVTN repeat-like/Quinoprotein amine dehydrogenase"/>
    <property type="match status" value="1"/>
</dbReference>
<proteinExistence type="predicted"/>
<evidence type="ECO:0000313" key="1">
    <source>
        <dbReference type="EMBL" id="ORA37556.1"/>
    </source>
</evidence>
<evidence type="ECO:0000313" key="2">
    <source>
        <dbReference type="Proteomes" id="UP000192441"/>
    </source>
</evidence>
<accession>A0AA91LYE8</accession>
<dbReference type="EMBL" id="MVHM01000007">
    <property type="protein sequence ID" value="ORA37556.1"/>
    <property type="molecule type" value="Genomic_DNA"/>
</dbReference>
<organism evidence="1 2">
    <name type="scientific">Mycobacterium branderi</name>
    <dbReference type="NCBI Taxonomy" id="43348"/>
    <lineage>
        <taxon>Bacteria</taxon>
        <taxon>Bacillati</taxon>
        <taxon>Actinomycetota</taxon>
        <taxon>Actinomycetes</taxon>
        <taxon>Mycobacteriales</taxon>
        <taxon>Mycobacteriaceae</taxon>
        <taxon>Mycobacterium</taxon>
    </lineage>
</organism>
<dbReference type="InterPro" id="IPR015943">
    <property type="entry name" value="WD40/YVTN_repeat-like_dom_sf"/>
</dbReference>
<comment type="caution">
    <text evidence="1">The sequence shown here is derived from an EMBL/GenBank/DDBJ whole genome shotgun (WGS) entry which is preliminary data.</text>
</comment>
<sequence length="323" mass="32963">MLVFAGLVLGCSPKTLDAAPPTIQPARPAESPPVSTVPAGAVRAMGGSPHAAIFDQRTAALVLLGSGSVTVLGAGQTPSRVIALPGPASALTGDGAGNAYLSTRGGYFAVDLSAGHVSRAEIGEARDIDFTAIARRADHKLVLGTADGTVYTLSSGTTVANRSKIVGRIDSLVAQGNTVITLDRGQTLVTTVDADGTVGQALRAGQGATMLAADPLGRVLVTDTRGGQLLVYGVDPLILRQAYPVKQSPYGVAGSRRLAWVSQTAANLVIGYDLSTGIPVEKVRYPTVRQPNTLAFDDTSDTLYVVSGSGAGVQVIEHAAGPR</sequence>
<name>A0AA91LYE8_9MYCO</name>
<protein>
    <recommendedName>
        <fullName evidence="3">Lipoprotein LppL</fullName>
    </recommendedName>
</protein>
<dbReference type="AlphaFoldDB" id="A0AA91LYE8"/>
<reference evidence="1 2" key="1">
    <citation type="submission" date="2016-12" db="EMBL/GenBank/DDBJ databases">
        <title>The new phylogeny of genus Mycobacterium.</title>
        <authorList>
            <person name="Tortoli E."/>
            <person name="Trovato A."/>
            <person name="Cirillo D.M."/>
        </authorList>
    </citation>
    <scope>NUCLEOTIDE SEQUENCE [LARGE SCALE GENOMIC DNA]</scope>
    <source>
        <strain evidence="1 2">DSM 44624</strain>
    </source>
</reference>
<gene>
    <name evidence="1" type="ORF">BST20_13665</name>
</gene>
<dbReference type="Proteomes" id="UP000192441">
    <property type="component" value="Unassembled WGS sequence"/>
</dbReference>